<accession>S7MY61</accession>
<evidence type="ECO:0000313" key="1">
    <source>
        <dbReference type="EMBL" id="EPQ09474.1"/>
    </source>
</evidence>
<dbReference type="EMBL" id="KE162753">
    <property type="protein sequence ID" value="EPQ09474.1"/>
    <property type="molecule type" value="Genomic_DNA"/>
</dbReference>
<organism evidence="1 2">
    <name type="scientific">Myotis brandtii</name>
    <name type="common">Brandt's bat</name>
    <dbReference type="NCBI Taxonomy" id="109478"/>
    <lineage>
        <taxon>Eukaryota</taxon>
        <taxon>Metazoa</taxon>
        <taxon>Chordata</taxon>
        <taxon>Craniata</taxon>
        <taxon>Vertebrata</taxon>
        <taxon>Euteleostomi</taxon>
        <taxon>Mammalia</taxon>
        <taxon>Eutheria</taxon>
        <taxon>Laurasiatheria</taxon>
        <taxon>Chiroptera</taxon>
        <taxon>Yangochiroptera</taxon>
        <taxon>Vespertilionidae</taxon>
        <taxon>Myotis</taxon>
    </lineage>
</organism>
<gene>
    <name evidence="1" type="ORF">D623_10007190</name>
</gene>
<reference evidence="1 2" key="1">
    <citation type="journal article" date="2013" name="Nat. Commun.">
        <title>Genome analysis reveals insights into physiology and longevity of the Brandt's bat Myotis brandtii.</title>
        <authorList>
            <person name="Seim I."/>
            <person name="Fang X."/>
            <person name="Xiong Z."/>
            <person name="Lobanov A.V."/>
            <person name="Huang Z."/>
            <person name="Ma S."/>
            <person name="Feng Y."/>
            <person name="Turanov A.A."/>
            <person name="Zhu Y."/>
            <person name="Lenz T.L."/>
            <person name="Gerashchenko M.V."/>
            <person name="Fan D."/>
            <person name="Hee Yim S."/>
            <person name="Yao X."/>
            <person name="Jordan D."/>
            <person name="Xiong Y."/>
            <person name="Ma Y."/>
            <person name="Lyapunov A.N."/>
            <person name="Chen G."/>
            <person name="Kulakova O.I."/>
            <person name="Sun Y."/>
            <person name="Lee S.G."/>
            <person name="Bronson R.T."/>
            <person name="Moskalev A.A."/>
            <person name="Sunyaev S.R."/>
            <person name="Zhang G."/>
            <person name="Krogh A."/>
            <person name="Wang J."/>
            <person name="Gladyshev V.N."/>
        </authorList>
    </citation>
    <scope>NUCLEOTIDE SEQUENCE [LARGE SCALE GENOMIC DNA]</scope>
</reference>
<name>S7MY61_MYOBR</name>
<protein>
    <submittedName>
        <fullName evidence="1">Uncharacterized protein</fullName>
    </submittedName>
</protein>
<keyword evidence="2" id="KW-1185">Reference proteome</keyword>
<dbReference type="AlphaFoldDB" id="S7MY61"/>
<evidence type="ECO:0000313" key="2">
    <source>
        <dbReference type="Proteomes" id="UP000052978"/>
    </source>
</evidence>
<dbReference type="Proteomes" id="UP000052978">
    <property type="component" value="Unassembled WGS sequence"/>
</dbReference>
<proteinExistence type="predicted"/>
<sequence length="142" mass="15367">MERQAFHHCLTPGQSPSSLPRAGGLDCVCRLGQAGADISVELLDGVVFADQMLKRLASKGKQSRTHQIPPLKTWAKQAGTVAGVGFISQEDLCREGREAGPEEGPSCASPCLWVSVAPPHTRMCVPIRCTAHSHVLHWHMHL</sequence>